<dbReference type="CDD" id="cd00090">
    <property type="entry name" value="HTH_ARSR"/>
    <property type="match status" value="1"/>
</dbReference>
<dbReference type="SUPFAM" id="SSF46785">
    <property type="entry name" value="Winged helix' DNA-binding domain"/>
    <property type="match status" value="1"/>
</dbReference>
<evidence type="ECO:0000313" key="2">
    <source>
        <dbReference type="EMBL" id="MFD1696468.1"/>
    </source>
</evidence>
<dbReference type="RefSeq" id="WP_208998768.1">
    <property type="nucleotide sequence ID" value="NZ_JBHUFA010000004.1"/>
</dbReference>
<reference evidence="3" key="1">
    <citation type="journal article" date="2019" name="Int. J. Syst. Evol. Microbiol.">
        <title>The Global Catalogue of Microorganisms (GCM) 10K type strain sequencing project: providing services to taxonomists for standard genome sequencing and annotation.</title>
        <authorList>
            <consortium name="The Broad Institute Genomics Platform"/>
            <consortium name="The Broad Institute Genome Sequencing Center for Infectious Disease"/>
            <person name="Wu L."/>
            <person name="Ma J."/>
        </authorList>
    </citation>
    <scope>NUCLEOTIDE SEQUENCE [LARGE SCALE GENOMIC DNA]</scope>
    <source>
        <strain evidence="3">JCM 3369</strain>
    </source>
</reference>
<dbReference type="InterPro" id="IPR000835">
    <property type="entry name" value="HTH_MarR-typ"/>
</dbReference>
<evidence type="ECO:0000313" key="3">
    <source>
        <dbReference type="Proteomes" id="UP001597327"/>
    </source>
</evidence>
<organism evidence="2 3">
    <name type="scientific">Roseibium aestuarii</name>
    <dbReference type="NCBI Taxonomy" id="2600299"/>
    <lineage>
        <taxon>Bacteria</taxon>
        <taxon>Pseudomonadati</taxon>
        <taxon>Pseudomonadota</taxon>
        <taxon>Alphaproteobacteria</taxon>
        <taxon>Hyphomicrobiales</taxon>
        <taxon>Stappiaceae</taxon>
        <taxon>Roseibium</taxon>
    </lineage>
</organism>
<keyword evidence="3" id="KW-1185">Reference proteome</keyword>
<dbReference type="Gene3D" id="1.10.10.10">
    <property type="entry name" value="Winged helix-like DNA-binding domain superfamily/Winged helix DNA-binding domain"/>
    <property type="match status" value="1"/>
</dbReference>
<dbReference type="PIRSF" id="PIRSF036158">
    <property type="entry name" value="UCP036158_MarR"/>
    <property type="match status" value="1"/>
</dbReference>
<dbReference type="Pfam" id="PF13463">
    <property type="entry name" value="HTH_27"/>
    <property type="match status" value="1"/>
</dbReference>
<dbReference type="GO" id="GO:0003677">
    <property type="term" value="F:DNA binding"/>
    <property type="evidence" value="ECO:0007669"/>
    <property type="project" value="UniProtKB-KW"/>
</dbReference>
<dbReference type="InterPro" id="IPR036388">
    <property type="entry name" value="WH-like_DNA-bd_sf"/>
</dbReference>
<dbReference type="InterPro" id="IPR036390">
    <property type="entry name" value="WH_DNA-bd_sf"/>
</dbReference>
<comment type="caution">
    <text evidence="2">The sequence shown here is derived from an EMBL/GenBank/DDBJ whole genome shotgun (WGS) entry which is preliminary data.</text>
</comment>
<sequence length="189" mass="20209">MSDRKTSGVPDTLSPDDLLLAASIGPVVSSAHLAAGAMPALSEIEFGVTMMVNAYQRWMVRCMAATGAQGLGPLDILALHIVNHRSRPKTLADICLVLNIEDTHTVTYALKKLEKAGLVASGKRGKEKTVAITPEGEKACLEYKRLREALLVKPMKALGLDESEISRLAATLRLMSGHYDQAARAAAAM</sequence>
<accession>A0ABW4JZ95</accession>
<dbReference type="Proteomes" id="UP001597327">
    <property type="component" value="Unassembled WGS sequence"/>
</dbReference>
<proteinExistence type="predicted"/>
<protein>
    <submittedName>
        <fullName evidence="2">Winged helix DNA-binding protein</fullName>
    </submittedName>
</protein>
<keyword evidence="2" id="KW-0238">DNA-binding</keyword>
<gene>
    <name evidence="2" type="ORF">ACFSC7_13145</name>
</gene>
<dbReference type="InterPro" id="IPR014601">
    <property type="entry name" value="Trans_reg_MarR_HTH"/>
</dbReference>
<feature type="domain" description="HTH marR-type" evidence="1">
    <location>
        <begin position="64"/>
        <end position="163"/>
    </location>
</feature>
<name>A0ABW4JZ95_9HYPH</name>
<dbReference type="SMART" id="SM00347">
    <property type="entry name" value="HTH_MARR"/>
    <property type="match status" value="1"/>
</dbReference>
<evidence type="ECO:0000259" key="1">
    <source>
        <dbReference type="SMART" id="SM00347"/>
    </source>
</evidence>
<dbReference type="InterPro" id="IPR011991">
    <property type="entry name" value="ArsR-like_HTH"/>
</dbReference>
<dbReference type="EMBL" id="JBHUFA010000004">
    <property type="protein sequence ID" value="MFD1696468.1"/>
    <property type="molecule type" value="Genomic_DNA"/>
</dbReference>